<evidence type="ECO:0000259" key="2">
    <source>
        <dbReference type="PROSITE" id="PS50093"/>
    </source>
</evidence>
<evidence type="ECO:0000256" key="1">
    <source>
        <dbReference type="SAM" id="MobiDB-lite"/>
    </source>
</evidence>
<proteinExistence type="predicted"/>
<dbReference type="InterPro" id="IPR016134">
    <property type="entry name" value="Dockerin_dom"/>
</dbReference>
<feature type="domain" description="Dockerin" evidence="3">
    <location>
        <begin position="925"/>
        <end position="998"/>
    </location>
</feature>
<dbReference type="Gene3D" id="1.10.1330.10">
    <property type="entry name" value="Dockerin domain"/>
    <property type="match status" value="1"/>
</dbReference>
<name>A0ABT8M7F6_9EURY</name>
<feature type="domain" description="PKD" evidence="2">
    <location>
        <begin position="848"/>
        <end position="910"/>
    </location>
</feature>
<dbReference type="PROSITE" id="PS50093">
    <property type="entry name" value="PKD"/>
    <property type="match status" value="2"/>
</dbReference>
<dbReference type="SMART" id="SM00089">
    <property type="entry name" value="PKD"/>
    <property type="match status" value="2"/>
</dbReference>
<dbReference type="InterPro" id="IPR011050">
    <property type="entry name" value="Pectin_lyase_fold/virulence"/>
</dbReference>
<dbReference type="SUPFAM" id="SSF51126">
    <property type="entry name" value="Pectin lyase-like"/>
    <property type="match status" value="2"/>
</dbReference>
<evidence type="ECO:0000259" key="3">
    <source>
        <dbReference type="PROSITE" id="PS51766"/>
    </source>
</evidence>
<protein>
    <submittedName>
        <fullName evidence="4">PKD domain-containing protein</fullName>
    </submittedName>
</protein>
<dbReference type="Pfam" id="PF18911">
    <property type="entry name" value="PKD_4"/>
    <property type="match status" value="2"/>
</dbReference>
<organism evidence="4 5">
    <name type="scientific">Methanoculleus frigidifontis</name>
    <dbReference type="NCBI Taxonomy" id="2584085"/>
    <lineage>
        <taxon>Archaea</taxon>
        <taxon>Methanobacteriati</taxon>
        <taxon>Methanobacteriota</taxon>
        <taxon>Stenosarchaea group</taxon>
        <taxon>Methanomicrobia</taxon>
        <taxon>Methanomicrobiales</taxon>
        <taxon>Methanomicrobiaceae</taxon>
        <taxon>Methanoculleus</taxon>
    </lineage>
</organism>
<comment type="caution">
    <text evidence="4">The sequence shown here is derived from an EMBL/GenBank/DDBJ whole genome shotgun (WGS) entry which is preliminary data.</text>
</comment>
<evidence type="ECO:0000313" key="4">
    <source>
        <dbReference type="EMBL" id="MDN7023824.1"/>
    </source>
</evidence>
<dbReference type="Gene3D" id="2.160.20.10">
    <property type="entry name" value="Single-stranded right-handed beta-helix, Pectin lyase-like"/>
    <property type="match status" value="2"/>
</dbReference>
<dbReference type="Gene3D" id="2.60.40.10">
    <property type="entry name" value="Immunoglobulins"/>
    <property type="match status" value="2"/>
</dbReference>
<dbReference type="CDD" id="cd00146">
    <property type="entry name" value="PKD"/>
    <property type="match status" value="2"/>
</dbReference>
<feature type="region of interest" description="Disordered" evidence="1">
    <location>
        <begin position="35"/>
        <end position="56"/>
    </location>
</feature>
<keyword evidence="5" id="KW-1185">Reference proteome</keyword>
<dbReference type="PROSITE" id="PS51766">
    <property type="entry name" value="DOCKERIN"/>
    <property type="match status" value="1"/>
</dbReference>
<dbReference type="SUPFAM" id="SSF63446">
    <property type="entry name" value="Type I dockerin domain"/>
    <property type="match status" value="1"/>
</dbReference>
<sequence>MKIRVAMVVFLLFFSCGIVPGALAEEENRSLTQYENSTADDPPVGTDGHPDGERPVIEDRDAGLTIEPDTPYLGPLDVRYVGADRIVFRWSPLTGCWYRIYRSGDYIGMIGESGECKYTYACPAADRNVAAEYTVVALDVLYQEIGYYAQEITSGRAFGDLAELEADDSWTGGSVVLIDDVDLGGYSLKIGSTAVTGSVDADTGMATAIRGNGEIQANNTVFRDADLLVQTPADNASCLDNISASNCYISITGNQTCVTDSLFTGERGILRLNGDLIFVRGNSFTDIGNGLELEGFCCAVSENRFSRLNGTASAAGVAITMNGVGGGVFGGGVSNNTIEEFKRAMEITGSVRVSDNVIRNITSAKTGASVVWFYNAEGSVFERNIIVDTDQPKAQAVLYLTDTGKVTIQNNTITGGIQGVKLWNTKGENVIENNTLADMTYYGISLQNAAPAENGIEQANAIADNVITGAGLIAETAGYGILIDDYHETIISDNFVMDFCDGIVIRASDDTWVFSNTLIPTTGHGVAIYKEQTVYPFLEGAESNYVWENMIAGGSTGILVEGSGSQISTNTVTGYTGTGIQIEYGDQNLVRDNLLMSRAQENPVDIRIGTRPDAFPDNLVLESNTLARDVLGKNMTTFSLSALTEGVTIRAVNAPPQPPETPDYSCERADIGQWLSIRSGNFTNQEDVSLNLTFHYKPGELKGVGEESLLVWQYNGTRWDAGDGDPSWNGTRWLDNATHEVGVQVTHLRPWDAGTAVFAPLGEPLRADFTADPARGQAPLTVRFTDLSEGGPTGWSWSFGDGATSTEQHPVHTYTAAGSYTVNLTVTASGDSDTLVRADCITVTPRPLSANFTANRTCGVAPLAVQFTDLSEGDPTSWSWTFGDDATSTEQHPVHTYAAAGNYTVALTINGGGETCTRPAYVRVTPVLFGDANGDDAVNQADTLRVLKEVVGLVAKPASGTEQFQKTDVHANGIIEVGDALFIAQYNAGLRDVWFGIA</sequence>
<dbReference type="EMBL" id="VCYH01000001">
    <property type="protein sequence ID" value="MDN7023824.1"/>
    <property type="molecule type" value="Genomic_DNA"/>
</dbReference>
<dbReference type="InterPro" id="IPR000601">
    <property type="entry name" value="PKD_dom"/>
</dbReference>
<evidence type="ECO:0000313" key="5">
    <source>
        <dbReference type="Proteomes" id="UP001168338"/>
    </source>
</evidence>
<dbReference type="SMART" id="SM00710">
    <property type="entry name" value="PbH1"/>
    <property type="match status" value="7"/>
</dbReference>
<dbReference type="Proteomes" id="UP001168338">
    <property type="component" value="Unassembled WGS sequence"/>
</dbReference>
<dbReference type="PANTHER" id="PTHR36842:SF1">
    <property type="entry name" value="PROTEIN TOLB"/>
    <property type="match status" value="1"/>
</dbReference>
<dbReference type="InterPro" id="IPR035986">
    <property type="entry name" value="PKD_dom_sf"/>
</dbReference>
<accession>A0ABT8M7F6</accession>
<dbReference type="InterPro" id="IPR022441">
    <property type="entry name" value="Para_beta_helix_rpt-2"/>
</dbReference>
<dbReference type="PANTHER" id="PTHR36842">
    <property type="entry name" value="PROTEIN TOLB HOMOLOG"/>
    <property type="match status" value="1"/>
</dbReference>
<dbReference type="Pfam" id="PF05048">
    <property type="entry name" value="NosD"/>
    <property type="match status" value="1"/>
</dbReference>
<dbReference type="InterPro" id="IPR036439">
    <property type="entry name" value="Dockerin_dom_sf"/>
</dbReference>
<dbReference type="PROSITE" id="PS51257">
    <property type="entry name" value="PROKAR_LIPOPROTEIN"/>
    <property type="match status" value="1"/>
</dbReference>
<dbReference type="SUPFAM" id="SSF49299">
    <property type="entry name" value="PKD domain"/>
    <property type="match status" value="2"/>
</dbReference>
<dbReference type="InterPro" id="IPR013783">
    <property type="entry name" value="Ig-like_fold"/>
</dbReference>
<gene>
    <name evidence="4" type="ORF">FGU65_02755</name>
</gene>
<dbReference type="InterPro" id="IPR012334">
    <property type="entry name" value="Pectin_lyas_fold"/>
</dbReference>
<dbReference type="InterPro" id="IPR007742">
    <property type="entry name" value="NosD_dom"/>
</dbReference>
<dbReference type="InterPro" id="IPR022409">
    <property type="entry name" value="PKD/Chitinase_dom"/>
</dbReference>
<dbReference type="InterPro" id="IPR006626">
    <property type="entry name" value="PbH1"/>
</dbReference>
<dbReference type="NCBIfam" id="TIGR03804">
    <property type="entry name" value="para_beta_helix"/>
    <property type="match status" value="1"/>
</dbReference>
<reference evidence="4" key="1">
    <citation type="submission" date="2019-05" db="EMBL/GenBank/DDBJ databases">
        <title>Methanoculleus sp. FWC-SCC1, a methanogenic archaeon isolated from deep marine cold seep.</title>
        <authorList>
            <person name="Chen Y.-W."/>
            <person name="Chen S.-C."/>
            <person name="Teng N.-H."/>
            <person name="Lai M.-C."/>
        </authorList>
    </citation>
    <scope>NUCLEOTIDE SEQUENCE</scope>
    <source>
        <strain evidence="4">FWC-SCC1</strain>
    </source>
</reference>
<feature type="domain" description="PKD" evidence="2">
    <location>
        <begin position="765"/>
        <end position="827"/>
    </location>
</feature>